<dbReference type="GO" id="GO:0007165">
    <property type="term" value="P:signal transduction"/>
    <property type="evidence" value="ECO:0007669"/>
    <property type="project" value="UniProtKB-KW"/>
</dbReference>
<gene>
    <name evidence="11" type="ORF">E2986_07793</name>
</gene>
<comment type="caution">
    <text evidence="11">The sequence shown here is derived from an EMBL/GenBank/DDBJ whole genome shotgun (WGS) entry which is preliminary data.</text>
</comment>
<evidence type="ECO:0000313" key="12">
    <source>
        <dbReference type="Proteomes" id="UP000655588"/>
    </source>
</evidence>
<dbReference type="InterPro" id="IPR004117">
    <property type="entry name" value="7tm6_olfct_rcpt"/>
</dbReference>
<dbReference type="PANTHER" id="PTHR21137">
    <property type="entry name" value="ODORANT RECEPTOR"/>
    <property type="match status" value="1"/>
</dbReference>
<reference evidence="11" key="1">
    <citation type="submission" date="2019-11" db="EMBL/GenBank/DDBJ databases">
        <title>The nuclear and mitochondrial genomes of Frieseomelitta varia - a highly eusocial stingless bee (Meliponini) with a permanently sterile worker caste.</title>
        <authorList>
            <person name="Freitas F.C.P."/>
            <person name="Lourenco A.P."/>
            <person name="Nunes F.M.F."/>
            <person name="Paschoal A.R."/>
            <person name="Abreu F.C.P."/>
            <person name="Barbin F.O."/>
            <person name="Bataglia L."/>
            <person name="Cardoso-Junior C.A.M."/>
            <person name="Cervoni M.S."/>
            <person name="Silva S.R."/>
            <person name="Dalarmi F."/>
            <person name="Del Lama M.A."/>
            <person name="Depintor T.S."/>
            <person name="Ferreira K.M."/>
            <person name="Goria P.S."/>
            <person name="Jaskot M.C."/>
            <person name="Lago D.C."/>
            <person name="Luna-Lucena D."/>
            <person name="Moda L.M."/>
            <person name="Nascimento L."/>
            <person name="Pedrino M."/>
            <person name="Rabico F.O."/>
            <person name="Sanches F.C."/>
            <person name="Santos D.E."/>
            <person name="Santos C.G."/>
            <person name="Vieira J."/>
            <person name="Lopes T.F."/>
            <person name="Barchuk A.R."/>
            <person name="Hartfelder K."/>
            <person name="Simoes Z.L.P."/>
            <person name="Bitondi M.M.G."/>
            <person name="Pinheiro D.G."/>
        </authorList>
    </citation>
    <scope>NUCLEOTIDE SEQUENCE</scope>
    <source>
        <strain evidence="11">USP_RPSP 00005682</strain>
        <tissue evidence="11">Whole individual</tissue>
    </source>
</reference>
<evidence type="ECO:0000256" key="7">
    <source>
        <dbReference type="ARBA" id="ARBA00023136"/>
    </source>
</evidence>
<dbReference type="GO" id="GO:0005886">
    <property type="term" value="C:plasma membrane"/>
    <property type="evidence" value="ECO:0007669"/>
    <property type="project" value="UniProtKB-SubCell"/>
</dbReference>
<keyword evidence="8" id="KW-0675">Receptor</keyword>
<evidence type="ECO:0000256" key="1">
    <source>
        <dbReference type="ARBA" id="ARBA00004651"/>
    </source>
</evidence>
<keyword evidence="12" id="KW-1185">Reference proteome</keyword>
<comment type="subcellular location">
    <subcellularLocation>
        <location evidence="1">Cell membrane</location>
        <topology evidence="1">Multi-pass membrane protein</topology>
    </subcellularLocation>
</comment>
<sequence length="130" mass="15026">MKDFFQNDVGDIMTEDVLHTDIQKKFLRKMIKLYNTELTSNDVTSVVTYVILFISFTFNIFIYCYIGEIVAEECRKIGEISYMIEWYRLSGNKKLCCILIIAMSNCSVQLTAGNIVKLSISTFSEKQLKC</sequence>
<proteinExistence type="predicted"/>
<name>A0A833W5R2_9HYME</name>
<accession>A0A833W5R2</accession>
<dbReference type="GO" id="GO:0004984">
    <property type="term" value="F:olfactory receptor activity"/>
    <property type="evidence" value="ECO:0007669"/>
    <property type="project" value="InterPro"/>
</dbReference>
<evidence type="ECO:0000256" key="8">
    <source>
        <dbReference type="ARBA" id="ARBA00023170"/>
    </source>
</evidence>
<evidence type="ECO:0000256" key="5">
    <source>
        <dbReference type="ARBA" id="ARBA00022725"/>
    </source>
</evidence>
<keyword evidence="7 10" id="KW-0472">Membrane</keyword>
<protein>
    <submittedName>
        <fullName evidence="11">Uncharacterized protein</fullName>
    </submittedName>
</protein>
<evidence type="ECO:0000256" key="2">
    <source>
        <dbReference type="ARBA" id="ARBA00022475"/>
    </source>
</evidence>
<keyword evidence="9" id="KW-0807">Transducer</keyword>
<evidence type="ECO:0000256" key="4">
    <source>
        <dbReference type="ARBA" id="ARBA00022692"/>
    </source>
</evidence>
<dbReference type="AlphaFoldDB" id="A0A833W5R2"/>
<keyword evidence="5" id="KW-0552">Olfaction</keyword>
<dbReference type="EMBL" id="WNWW01000455">
    <property type="protein sequence ID" value="KAF3424632.1"/>
    <property type="molecule type" value="Genomic_DNA"/>
</dbReference>
<evidence type="ECO:0000256" key="10">
    <source>
        <dbReference type="SAM" id="Phobius"/>
    </source>
</evidence>
<evidence type="ECO:0000256" key="3">
    <source>
        <dbReference type="ARBA" id="ARBA00022606"/>
    </source>
</evidence>
<keyword evidence="6 10" id="KW-1133">Transmembrane helix</keyword>
<organism evidence="11 12">
    <name type="scientific">Frieseomelitta varia</name>
    <dbReference type="NCBI Taxonomy" id="561572"/>
    <lineage>
        <taxon>Eukaryota</taxon>
        <taxon>Metazoa</taxon>
        <taxon>Ecdysozoa</taxon>
        <taxon>Arthropoda</taxon>
        <taxon>Hexapoda</taxon>
        <taxon>Insecta</taxon>
        <taxon>Pterygota</taxon>
        <taxon>Neoptera</taxon>
        <taxon>Endopterygota</taxon>
        <taxon>Hymenoptera</taxon>
        <taxon>Apocrita</taxon>
        <taxon>Aculeata</taxon>
        <taxon>Apoidea</taxon>
        <taxon>Anthophila</taxon>
        <taxon>Apidae</taxon>
        <taxon>Frieseomelitta</taxon>
    </lineage>
</organism>
<keyword evidence="4 10" id="KW-0812">Transmembrane</keyword>
<evidence type="ECO:0000256" key="6">
    <source>
        <dbReference type="ARBA" id="ARBA00022989"/>
    </source>
</evidence>
<keyword evidence="3" id="KW-0716">Sensory transduction</keyword>
<dbReference type="GO" id="GO:0005549">
    <property type="term" value="F:odorant binding"/>
    <property type="evidence" value="ECO:0007669"/>
    <property type="project" value="InterPro"/>
</dbReference>
<dbReference type="PANTHER" id="PTHR21137:SF35">
    <property type="entry name" value="ODORANT RECEPTOR 19A-RELATED"/>
    <property type="match status" value="1"/>
</dbReference>
<keyword evidence="2" id="KW-1003">Cell membrane</keyword>
<evidence type="ECO:0000256" key="9">
    <source>
        <dbReference type="ARBA" id="ARBA00023224"/>
    </source>
</evidence>
<evidence type="ECO:0000313" key="11">
    <source>
        <dbReference type="EMBL" id="KAF3424632.1"/>
    </source>
</evidence>
<dbReference type="Proteomes" id="UP000655588">
    <property type="component" value="Unassembled WGS sequence"/>
</dbReference>
<feature type="transmembrane region" description="Helical" evidence="10">
    <location>
        <begin position="46"/>
        <end position="66"/>
    </location>
</feature>
<dbReference type="Pfam" id="PF02949">
    <property type="entry name" value="7tm_6"/>
    <property type="match status" value="1"/>
</dbReference>